<name>A0ABV4BP79_9CLOT</name>
<feature type="transmembrane region" description="Helical" evidence="1">
    <location>
        <begin position="102"/>
        <end position="120"/>
    </location>
</feature>
<reference evidence="2 3" key="1">
    <citation type="submission" date="2024-08" db="EMBL/GenBank/DDBJ databases">
        <title>Clostridium lapicellarii sp. nov., and Clostridium renhuaiense sp. nov., two species isolated from the mud in a fermentation cellar used for producing sauce-flavour Chinese liquors.</title>
        <authorList>
            <person name="Yang F."/>
            <person name="Wang H."/>
            <person name="Chen L.Q."/>
            <person name="Zhou N."/>
            <person name="Lu J.J."/>
            <person name="Pu X.X."/>
            <person name="Wan B."/>
            <person name="Wang L."/>
            <person name="Liu S.J."/>
        </authorList>
    </citation>
    <scope>NUCLEOTIDE SEQUENCE [LARGE SCALE GENOMIC DNA]</scope>
    <source>
        <strain evidence="2 3">MT-5</strain>
    </source>
</reference>
<comment type="caution">
    <text evidence="2">The sequence shown here is derived from an EMBL/GenBank/DDBJ whole genome shotgun (WGS) entry which is preliminary data.</text>
</comment>
<dbReference type="InterPro" id="IPR012861">
    <property type="entry name" value="DUF1634"/>
</dbReference>
<keyword evidence="3" id="KW-1185">Reference proteome</keyword>
<feature type="transmembrane region" description="Helical" evidence="1">
    <location>
        <begin position="21"/>
        <end position="42"/>
    </location>
</feature>
<dbReference type="Pfam" id="PF07843">
    <property type="entry name" value="DUF1634"/>
    <property type="match status" value="1"/>
</dbReference>
<evidence type="ECO:0000313" key="2">
    <source>
        <dbReference type="EMBL" id="MEY8000303.1"/>
    </source>
</evidence>
<proteinExistence type="predicted"/>
<dbReference type="Proteomes" id="UP001564657">
    <property type="component" value="Unassembled WGS sequence"/>
</dbReference>
<accession>A0ABV4BP79</accession>
<gene>
    <name evidence="2" type="ORF">AB8U03_08855</name>
</gene>
<feature type="transmembrane region" description="Helical" evidence="1">
    <location>
        <begin position="70"/>
        <end position="95"/>
    </location>
</feature>
<keyword evidence="1" id="KW-0812">Transmembrane</keyword>
<dbReference type="EMBL" id="JBGEWD010000007">
    <property type="protein sequence ID" value="MEY8000303.1"/>
    <property type="molecule type" value="Genomic_DNA"/>
</dbReference>
<dbReference type="RefSeq" id="WP_369704191.1">
    <property type="nucleotide sequence ID" value="NZ_JBGEWD010000007.1"/>
</dbReference>
<keyword evidence="1" id="KW-1133">Transmembrane helix</keyword>
<keyword evidence="1" id="KW-0472">Membrane</keyword>
<sequence>MYQKKVTNEEMEEMDMIIGSFLRIGVIISSIVITIGFSMFLISGTSGYSGNYFPTTPIEILKGSIKFKPYAVILLGLLFLMAIPVLRVAVSIFVFFKEKDYLYVKITSLVLVILILSVFIGKA</sequence>
<evidence type="ECO:0000313" key="3">
    <source>
        <dbReference type="Proteomes" id="UP001564657"/>
    </source>
</evidence>
<protein>
    <submittedName>
        <fullName evidence="2">DUF1634 domain-containing protein</fullName>
    </submittedName>
</protein>
<evidence type="ECO:0000256" key="1">
    <source>
        <dbReference type="SAM" id="Phobius"/>
    </source>
</evidence>
<organism evidence="2 3">
    <name type="scientific">Clostridium moutaii</name>
    <dbReference type="NCBI Taxonomy" id="3240932"/>
    <lineage>
        <taxon>Bacteria</taxon>
        <taxon>Bacillati</taxon>
        <taxon>Bacillota</taxon>
        <taxon>Clostridia</taxon>
        <taxon>Eubacteriales</taxon>
        <taxon>Clostridiaceae</taxon>
        <taxon>Clostridium</taxon>
    </lineage>
</organism>